<comment type="caution">
    <text evidence="2">The sequence shown here is derived from an EMBL/GenBank/DDBJ whole genome shotgun (WGS) entry which is preliminary data.</text>
</comment>
<gene>
    <name evidence="2" type="ORF">C8N43_0253</name>
</gene>
<dbReference type="Proteomes" id="UP000243978">
    <property type="component" value="Unassembled WGS sequence"/>
</dbReference>
<dbReference type="OrthoDB" id="9804395at2"/>
<dbReference type="InterPro" id="IPR013830">
    <property type="entry name" value="SGNH_hydro"/>
</dbReference>
<dbReference type="InterPro" id="IPR036514">
    <property type="entry name" value="SGNH_hydro_sf"/>
</dbReference>
<protein>
    <submittedName>
        <fullName evidence="2">Lysophospholipase L1-like esterase</fullName>
    </submittedName>
</protein>
<evidence type="ECO:0000313" key="3">
    <source>
        <dbReference type="Proteomes" id="UP000243978"/>
    </source>
</evidence>
<accession>A0A2T6BHT1</accession>
<dbReference type="CDD" id="cd01836">
    <property type="entry name" value="FeeA_FeeB_like"/>
    <property type="match status" value="1"/>
</dbReference>
<evidence type="ECO:0000313" key="2">
    <source>
        <dbReference type="EMBL" id="PTX55614.1"/>
    </source>
</evidence>
<evidence type="ECO:0000259" key="1">
    <source>
        <dbReference type="Pfam" id="PF13472"/>
    </source>
</evidence>
<dbReference type="AlphaFoldDB" id="A0A2T6BHT1"/>
<dbReference type="RefSeq" id="WP_158269885.1">
    <property type="nucleotide sequence ID" value="NZ_QBKS01000001.1"/>
</dbReference>
<dbReference type="SUPFAM" id="SSF52266">
    <property type="entry name" value="SGNH hydrolase"/>
    <property type="match status" value="1"/>
</dbReference>
<dbReference type="Gene3D" id="3.40.50.1110">
    <property type="entry name" value="SGNH hydrolase"/>
    <property type="match status" value="1"/>
</dbReference>
<dbReference type="GO" id="GO:0016788">
    <property type="term" value="F:hydrolase activity, acting on ester bonds"/>
    <property type="evidence" value="ECO:0007669"/>
    <property type="project" value="UniProtKB-ARBA"/>
</dbReference>
<reference evidence="2 3" key="1">
    <citation type="submission" date="2018-04" db="EMBL/GenBank/DDBJ databases">
        <title>Genomic Encyclopedia of Archaeal and Bacterial Type Strains, Phase II (KMG-II): from individual species to whole genera.</title>
        <authorList>
            <person name="Goeker M."/>
        </authorList>
    </citation>
    <scope>NUCLEOTIDE SEQUENCE [LARGE SCALE GENOMIC DNA]</scope>
    <source>
        <strain evidence="2 3">DSM 100977</strain>
    </source>
</reference>
<organism evidence="2 3">
    <name type="scientific">Litoreibacter ponti</name>
    <dbReference type="NCBI Taxonomy" id="1510457"/>
    <lineage>
        <taxon>Bacteria</taxon>
        <taxon>Pseudomonadati</taxon>
        <taxon>Pseudomonadota</taxon>
        <taxon>Alphaproteobacteria</taxon>
        <taxon>Rhodobacterales</taxon>
        <taxon>Roseobacteraceae</taxon>
        <taxon>Litoreibacter</taxon>
    </lineage>
</organism>
<sequence>MRDVALKLALLPVLAAQGWRARKTARSLDAPEGARSGVVGQGAPLRLLILGDSSALGVGTRHQRDAISGQLTRRMARKRQVHWTLNAVSGATTAQTLARLKAEESGPFDMAVICLGVNDVTKNETLRRWLGRKRALCETLRGAYGCEHVFVSGMPPIGSFPLLPNPLRWVLAQQGRRWDRALAVMLGGMEGCYYVKAAESLRPEQMSEDGFHPGPQVYAMWAREVMSEMEPFL</sequence>
<dbReference type="EMBL" id="QBKS01000001">
    <property type="protein sequence ID" value="PTX55614.1"/>
    <property type="molecule type" value="Genomic_DNA"/>
</dbReference>
<keyword evidence="3" id="KW-1185">Reference proteome</keyword>
<proteinExistence type="predicted"/>
<dbReference type="Pfam" id="PF13472">
    <property type="entry name" value="Lipase_GDSL_2"/>
    <property type="match status" value="1"/>
</dbReference>
<feature type="domain" description="SGNH hydrolase-type esterase" evidence="1">
    <location>
        <begin position="49"/>
        <end position="219"/>
    </location>
</feature>
<name>A0A2T6BHT1_9RHOB</name>